<comment type="caution">
    <text evidence="8">The sequence shown here is derived from an EMBL/GenBank/DDBJ whole genome shotgun (WGS) entry which is preliminary data.</text>
</comment>
<keyword evidence="4" id="KW-0238">DNA-binding</keyword>
<dbReference type="GO" id="GO:0000978">
    <property type="term" value="F:RNA polymerase II cis-regulatory region sequence-specific DNA binding"/>
    <property type="evidence" value="ECO:0007669"/>
    <property type="project" value="TreeGrafter"/>
</dbReference>
<dbReference type="AlphaFoldDB" id="A0A8H4J2E1"/>
<dbReference type="GO" id="GO:0001228">
    <property type="term" value="F:DNA-binding transcription activator activity, RNA polymerase II-specific"/>
    <property type="evidence" value="ECO:0007669"/>
    <property type="project" value="TreeGrafter"/>
</dbReference>
<organism evidence="8 9">
    <name type="scientific">Botryosphaeria dothidea</name>
    <dbReference type="NCBI Taxonomy" id="55169"/>
    <lineage>
        <taxon>Eukaryota</taxon>
        <taxon>Fungi</taxon>
        <taxon>Dikarya</taxon>
        <taxon>Ascomycota</taxon>
        <taxon>Pezizomycotina</taxon>
        <taxon>Dothideomycetes</taxon>
        <taxon>Dothideomycetes incertae sedis</taxon>
        <taxon>Botryosphaeriales</taxon>
        <taxon>Botryosphaeriaceae</taxon>
        <taxon>Botryosphaeria</taxon>
    </lineage>
</organism>
<keyword evidence="9" id="KW-1185">Reference proteome</keyword>
<dbReference type="OrthoDB" id="4934715at2759"/>
<dbReference type="PANTHER" id="PTHR31944">
    <property type="entry name" value="HEME-RESPONSIVE ZINC FINGER TRANSCRIPTION FACTOR HAP1"/>
    <property type="match status" value="1"/>
</dbReference>
<proteinExistence type="predicted"/>
<keyword evidence="6" id="KW-0539">Nucleus</keyword>
<evidence type="ECO:0000313" key="8">
    <source>
        <dbReference type="EMBL" id="KAF4311506.1"/>
    </source>
</evidence>
<dbReference type="CDD" id="cd12148">
    <property type="entry name" value="fungal_TF_MHR"/>
    <property type="match status" value="1"/>
</dbReference>
<evidence type="ECO:0000313" key="9">
    <source>
        <dbReference type="Proteomes" id="UP000572817"/>
    </source>
</evidence>
<protein>
    <submittedName>
        <fullName evidence="8">Transcription factor</fullName>
    </submittedName>
</protein>
<evidence type="ECO:0000256" key="6">
    <source>
        <dbReference type="ARBA" id="ARBA00023242"/>
    </source>
</evidence>
<feature type="compositionally biased region" description="Polar residues" evidence="7">
    <location>
        <begin position="85"/>
        <end position="94"/>
    </location>
</feature>
<evidence type="ECO:0000256" key="2">
    <source>
        <dbReference type="ARBA" id="ARBA00022833"/>
    </source>
</evidence>
<reference evidence="8" key="1">
    <citation type="submission" date="2020-04" db="EMBL/GenBank/DDBJ databases">
        <title>Genome Assembly and Annotation of Botryosphaeria dothidea sdau 11-99, a Latent Pathogen of Apple Fruit Ring Rot in China.</title>
        <authorList>
            <person name="Yu C."/>
            <person name="Diao Y."/>
            <person name="Lu Q."/>
            <person name="Zhao J."/>
            <person name="Cui S."/>
            <person name="Peng C."/>
            <person name="He B."/>
            <person name="Liu H."/>
        </authorList>
    </citation>
    <scope>NUCLEOTIDE SEQUENCE [LARGE SCALE GENOMIC DNA]</scope>
    <source>
        <strain evidence="8">Sdau11-99</strain>
    </source>
</reference>
<evidence type="ECO:0000256" key="4">
    <source>
        <dbReference type="ARBA" id="ARBA00023125"/>
    </source>
</evidence>
<dbReference type="EMBL" id="WWBZ02000009">
    <property type="protein sequence ID" value="KAF4311506.1"/>
    <property type="molecule type" value="Genomic_DNA"/>
</dbReference>
<feature type="region of interest" description="Disordered" evidence="7">
    <location>
        <begin position="75"/>
        <end position="95"/>
    </location>
</feature>
<evidence type="ECO:0000256" key="7">
    <source>
        <dbReference type="SAM" id="MobiDB-lite"/>
    </source>
</evidence>
<evidence type="ECO:0000256" key="3">
    <source>
        <dbReference type="ARBA" id="ARBA00023015"/>
    </source>
</evidence>
<evidence type="ECO:0000256" key="5">
    <source>
        <dbReference type="ARBA" id="ARBA00023163"/>
    </source>
</evidence>
<dbReference type="InterPro" id="IPR051430">
    <property type="entry name" value="Fungal_TF_Env_Response"/>
</dbReference>
<dbReference type="GO" id="GO:0046872">
    <property type="term" value="F:metal ion binding"/>
    <property type="evidence" value="ECO:0007669"/>
    <property type="project" value="UniProtKB-KW"/>
</dbReference>
<keyword evidence="5" id="KW-0804">Transcription</keyword>
<keyword evidence="2" id="KW-0862">Zinc</keyword>
<keyword evidence="3" id="KW-0805">Transcription regulation</keyword>
<gene>
    <name evidence="8" type="ORF">GTA08_BOTSDO13007</name>
</gene>
<keyword evidence="1" id="KW-0479">Metal-binding</keyword>
<sequence length="244" mass="27153">MQDRITQLEGLVVSLMNSANVKPSSAPGLPKPLEAQENELSNSFGRTSLENSEMRYVSADHWIAILDGIAELKDHFEDNSPRPSPSQFAESSGHASDGPSLLFGYHSHATKESILASIPQRPVADQLVSKYFKAKDMASSVIHGPTFLKEYEQFWQNPSETPVMWIGLLFALSAIGAHIQQREPNQLQSTPAHQRVLHSYKEKVVQCLILGKYTKVVPHKQVCPGWSTNPYATQQNLVICWTTT</sequence>
<evidence type="ECO:0000256" key="1">
    <source>
        <dbReference type="ARBA" id="ARBA00022723"/>
    </source>
</evidence>
<dbReference type="GO" id="GO:0005634">
    <property type="term" value="C:nucleus"/>
    <property type="evidence" value="ECO:0007669"/>
    <property type="project" value="TreeGrafter"/>
</dbReference>
<dbReference type="PANTHER" id="PTHR31944:SF131">
    <property type="entry name" value="HEME-RESPONSIVE ZINC FINGER TRANSCRIPTION FACTOR HAP1"/>
    <property type="match status" value="1"/>
</dbReference>
<name>A0A8H4J2E1_9PEZI</name>
<accession>A0A8H4J2E1</accession>
<dbReference type="Proteomes" id="UP000572817">
    <property type="component" value="Unassembled WGS sequence"/>
</dbReference>